<dbReference type="AlphaFoldDB" id="A0A814LQ28"/>
<evidence type="ECO:0000256" key="8">
    <source>
        <dbReference type="SAM" id="MobiDB-lite"/>
    </source>
</evidence>
<keyword evidence="2 7" id="KW-0328">Glycosyltransferase</keyword>
<dbReference type="GO" id="GO:0106274">
    <property type="term" value="F:NAD+-protein-arginine ADP-ribosyltransferase activity"/>
    <property type="evidence" value="ECO:0007669"/>
    <property type="project" value="UniProtKB-EC"/>
</dbReference>
<feature type="compositionally biased region" description="Basic and acidic residues" evidence="8">
    <location>
        <begin position="273"/>
        <end position="285"/>
    </location>
</feature>
<evidence type="ECO:0000256" key="7">
    <source>
        <dbReference type="RuleBase" id="RU361228"/>
    </source>
</evidence>
<dbReference type="InterPro" id="IPR052201">
    <property type="entry name" value="LRR-containing_regulator"/>
</dbReference>
<evidence type="ECO:0000313" key="10">
    <source>
        <dbReference type="Proteomes" id="UP000663852"/>
    </source>
</evidence>
<keyword evidence="7" id="KW-0520">NAD</keyword>
<gene>
    <name evidence="9" type="ORF">EDS130_LOCUS18349</name>
</gene>
<reference evidence="9" key="1">
    <citation type="submission" date="2021-02" db="EMBL/GenBank/DDBJ databases">
        <authorList>
            <person name="Nowell W R."/>
        </authorList>
    </citation>
    <scope>NUCLEOTIDE SEQUENCE</scope>
</reference>
<evidence type="ECO:0000256" key="3">
    <source>
        <dbReference type="ARBA" id="ARBA00022679"/>
    </source>
</evidence>
<dbReference type="PROSITE" id="PS51996">
    <property type="entry name" value="TR_MART"/>
    <property type="match status" value="1"/>
</dbReference>
<comment type="caution">
    <text evidence="9">The sequence shown here is derived from an EMBL/GenBank/DDBJ whole genome shotgun (WGS) entry which is preliminary data.</text>
</comment>
<keyword evidence="5" id="KW-0677">Repeat</keyword>
<evidence type="ECO:0000256" key="5">
    <source>
        <dbReference type="ARBA" id="ARBA00022737"/>
    </source>
</evidence>
<dbReference type="EC" id="2.4.2.31" evidence="7"/>
<protein>
    <recommendedName>
        <fullName evidence="7">NAD(P)(+)--arginine ADP-ribosyltransferase</fullName>
        <ecNumber evidence="7">2.4.2.31</ecNumber>
    </recommendedName>
    <alternativeName>
        <fullName evidence="7">Mono(ADP-ribosyl)transferase</fullName>
    </alternativeName>
</protein>
<dbReference type="InterPro" id="IPR001611">
    <property type="entry name" value="Leu-rich_rpt"/>
</dbReference>
<evidence type="ECO:0000256" key="1">
    <source>
        <dbReference type="ARBA" id="ARBA00009558"/>
    </source>
</evidence>
<keyword evidence="4" id="KW-0548">Nucleotidyltransferase</keyword>
<accession>A0A814LQ28</accession>
<dbReference type="Gene3D" id="3.90.176.10">
    <property type="entry name" value="Toxin ADP-ribosyltransferase, Chain A, domain 1"/>
    <property type="match status" value="1"/>
</dbReference>
<sequence>MATSQGSEAIAQHSLRITDVVNEPLAFLTPIGGYENMPLVSLEEAVKPLVPLLPAVQSHAYVAKQRCEHPTDDLTSDESASIMLYTMSWVPEDKCLYVALNKTLRSSENRDQNLKPWYLYLRLFLNALYRLPPLRGIAYRGVKLNIKERYHKDKLIVWWAFSSTTITLDVLQSEQFLGLTGERTIFNIEYESARDIRNHSFFPCEDELLLMAATQFKVISKLNQGNLCIIHLRETPPPFPLLHPVPLIVPPVHGPVLQEPIASANVSTSPKLSKPEHRNRDLEENISKQKGKSCVDLCSKNLTAQDMEIVVYYLMFNNQFDFTGMKWLIFKTTSLFSGTHKQNGANEKENQNKTLTTLNPEVNKIGDEGARHLADALTHNTTLTTLNLEVNKIGDEGARHLADALTHNTTLTTLNLSSNKIGHEGARHLADALRHNASLTTLNLEMNQIGDEGARHLADALTHNTTLTTLYLRGNQIGDEGARHLADALTHNTTLTTLDLSRNKIGDEGARHLADALRHNTTLTTLDLSWNEIGDEGARHLADALTHNATLTTLDLSHLADALTHNTTLTTLCLSGN</sequence>
<dbReference type="InterPro" id="IPR032675">
    <property type="entry name" value="LRR_dom_sf"/>
</dbReference>
<keyword evidence="3 7" id="KW-0808">Transferase</keyword>
<dbReference type="SUPFAM" id="SSF52047">
    <property type="entry name" value="RNI-like"/>
    <property type="match status" value="1"/>
</dbReference>
<feature type="region of interest" description="Disordered" evidence="8">
    <location>
        <begin position="264"/>
        <end position="285"/>
    </location>
</feature>
<dbReference type="GO" id="GO:0016779">
    <property type="term" value="F:nucleotidyltransferase activity"/>
    <property type="evidence" value="ECO:0007669"/>
    <property type="project" value="UniProtKB-KW"/>
</dbReference>
<dbReference type="EMBL" id="CAJNOJ010000085">
    <property type="protein sequence ID" value="CAF1069268.1"/>
    <property type="molecule type" value="Genomic_DNA"/>
</dbReference>
<evidence type="ECO:0000256" key="4">
    <source>
        <dbReference type="ARBA" id="ARBA00022695"/>
    </source>
</evidence>
<name>A0A814LQ28_ADIRI</name>
<dbReference type="Gene3D" id="3.80.10.10">
    <property type="entry name" value="Ribonuclease Inhibitor"/>
    <property type="match status" value="2"/>
</dbReference>
<evidence type="ECO:0000256" key="2">
    <source>
        <dbReference type="ARBA" id="ARBA00022676"/>
    </source>
</evidence>
<dbReference type="Pfam" id="PF13516">
    <property type="entry name" value="LRR_6"/>
    <property type="match status" value="7"/>
</dbReference>
<dbReference type="InterPro" id="IPR000768">
    <property type="entry name" value="ART"/>
</dbReference>
<dbReference type="Proteomes" id="UP000663852">
    <property type="component" value="Unassembled WGS sequence"/>
</dbReference>
<evidence type="ECO:0000313" key="9">
    <source>
        <dbReference type="EMBL" id="CAF1069268.1"/>
    </source>
</evidence>
<proteinExistence type="inferred from homology"/>
<comment type="catalytic activity">
    <reaction evidence="6 7">
        <text>L-arginyl-[protein] + NAD(+) = N(omega)-(ADP-D-ribosyl)-L-arginyl-[protein] + nicotinamide + H(+)</text>
        <dbReference type="Rhea" id="RHEA:19149"/>
        <dbReference type="Rhea" id="RHEA-COMP:10532"/>
        <dbReference type="Rhea" id="RHEA-COMP:15087"/>
        <dbReference type="ChEBI" id="CHEBI:15378"/>
        <dbReference type="ChEBI" id="CHEBI:17154"/>
        <dbReference type="ChEBI" id="CHEBI:29965"/>
        <dbReference type="ChEBI" id="CHEBI:57540"/>
        <dbReference type="ChEBI" id="CHEBI:142554"/>
        <dbReference type="EC" id="2.4.2.31"/>
    </reaction>
</comment>
<comment type="similarity">
    <text evidence="1 7">Belongs to the Arg-specific ADP-ribosyltransferase family.</text>
</comment>
<dbReference type="OrthoDB" id="120976at2759"/>
<dbReference type="PANTHER" id="PTHR24111:SF0">
    <property type="entry name" value="LEUCINE-RICH REPEAT-CONTAINING PROTEIN"/>
    <property type="match status" value="1"/>
</dbReference>
<dbReference type="PANTHER" id="PTHR24111">
    <property type="entry name" value="LEUCINE-RICH REPEAT-CONTAINING PROTEIN 34"/>
    <property type="match status" value="1"/>
</dbReference>
<dbReference type="Pfam" id="PF01129">
    <property type="entry name" value="ART"/>
    <property type="match status" value="1"/>
</dbReference>
<evidence type="ECO:0000256" key="6">
    <source>
        <dbReference type="ARBA" id="ARBA00047597"/>
    </source>
</evidence>
<dbReference type="SMART" id="SM00368">
    <property type="entry name" value="LRR_RI"/>
    <property type="match status" value="7"/>
</dbReference>
<keyword evidence="7" id="KW-0521">NADP</keyword>
<organism evidence="9 10">
    <name type="scientific">Adineta ricciae</name>
    <name type="common">Rotifer</name>
    <dbReference type="NCBI Taxonomy" id="249248"/>
    <lineage>
        <taxon>Eukaryota</taxon>
        <taxon>Metazoa</taxon>
        <taxon>Spiralia</taxon>
        <taxon>Gnathifera</taxon>
        <taxon>Rotifera</taxon>
        <taxon>Eurotatoria</taxon>
        <taxon>Bdelloidea</taxon>
        <taxon>Adinetida</taxon>
        <taxon>Adinetidae</taxon>
        <taxon>Adineta</taxon>
    </lineage>
</organism>
<dbReference type="SUPFAM" id="SSF56399">
    <property type="entry name" value="ADP-ribosylation"/>
    <property type="match status" value="1"/>
</dbReference>